<dbReference type="Proteomes" id="UP000233551">
    <property type="component" value="Unassembled WGS sequence"/>
</dbReference>
<proteinExistence type="predicted"/>
<protein>
    <submittedName>
        <fullName evidence="1">Uncharacterized protein</fullName>
    </submittedName>
</protein>
<keyword evidence="2" id="KW-1185">Reference proteome</keyword>
<evidence type="ECO:0000313" key="1">
    <source>
        <dbReference type="EMBL" id="PKI49983.1"/>
    </source>
</evidence>
<accession>A0A2I0J1S2</accession>
<evidence type="ECO:0000313" key="2">
    <source>
        <dbReference type="Proteomes" id="UP000233551"/>
    </source>
</evidence>
<comment type="caution">
    <text evidence="1">The sequence shown here is derived from an EMBL/GenBank/DDBJ whole genome shotgun (WGS) entry which is preliminary data.</text>
</comment>
<dbReference type="AlphaFoldDB" id="A0A2I0J1S2"/>
<dbReference type="EMBL" id="PGOL01002166">
    <property type="protein sequence ID" value="PKI49983.1"/>
    <property type="molecule type" value="Genomic_DNA"/>
</dbReference>
<sequence>MASVVRRSSHDWALCASPRAIRSDWDYVLSHETNMSPSGRDNLSTSAFGLAAKAIACWECPDLTIGTFACEAVARCDAWGGCSFGGWAVVHSLGTGVLRCGTRALRAPTYPLGQGIRVCRSSCGACDTCDHGITSRS</sequence>
<organism evidence="1 2">
    <name type="scientific">Punica granatum</name>
    <name type="common">Pomegranate</name>
    <dbReference type="NCBI Taxonomy" id="22663"/>
    <lineage>
        <taxon>Eukaryota</taxon>
        <taxon>Viridiplantae</taxon>
        <taxon>Streptophyta</taxon>
        <taxon>Embryophyta</taxon>
        <taxon>Tracheophyta</taxon>
        <taxon>Spermatophyta</taxon>
        <taxon>Magnoliopsida</taxon>
        <taxon>eudicotyledons</taxon>
        <taxon>Gunneridae</taxon>
        <taxon>Pentapetalae</taxon>
        <taxon>rosids</taxon>
        <taxon>malvids</taxon>
        <taxon>Myrtales</taxon>
        <taxon>Lythraceae</taxon>
        <taxon>Punica</taxon>
    </lineage>
</organism>
<name>A0A2I0J1S2_PUNGR</name>
<gene>
    <name evidence="1" type="ORF">CRG98_029626</name>
</gene>
<reference evidence="1 2" key="1">
    <citation type="submission" date="2017-11" db="EMBL/GenBank/DDBJ databases">
        <title>De-novo sequencing of pomegranate (Punica granatum L.) genome.</title>
        <authorList>
            <person name="Akparov Z."/>
            <person name="Amiraslanov A."/>
            <person name="Hajiyeva S."/>
            <person name="Abbasov M."/>
            <person name="Kaur K."/>
            <person name="Hamwieh A."/>
            <person name="Solovyev V."/>
            <person name="Salamov A."/>
            <person name="Braich B."/>
            <person name="Kosarev P."/>
            <person name="Mahmoud A."/>
            <person name="Hajiyev E."/>
            <person name="Babayeva S."/>
            <person name="Izzatullayeva V."/>
            <person name="Mammadov A."/>
            <person name="Mammadov A."/>
            <person name="Sharifova S."/>
            <person name="Ojaghi J."/>
            <person name="Eynullazada K."/>
            <person name="Bayramov B."/>
            <person name="Abdulazimova A."/>
            <person name="Shahmuradov I."/>
        </authorList>
    </citation>
    <scope>NUCLEOTIDE SEQUENCE [LARGE SCALE GENOMIC DNA]</scope>
    <source>
        <strain evidence="2">cv. AG2017</strain>
        <tissue evidence="1">Leaf</tissue>
    </source>
</reference>